<accession>A0A433X8F2</accession>
<keyword evidence="2 9" id="KW-0479">Metal-binding</keyword>
<organism evidence="11 12">
    <name type="scientific">Arsenicitalea aurantiaca</name>
    <dbReference type="NCBI Taxonomy" id="1783274"/>
    <lineage>
        <taxon>Bacteria</taxon>
        <taxon>Pseudomonadati</taxon>
        <taxon>Pseudomonadota</taxon>
        <taxon>Alphaproteobacteria</taxon>
        <taxon>Hyphomicrobiales</taxon>
        <taxon>Devosiaceae</taxon>
        <taxon>Arsenicitalea</taxon>
    </lineage>
</organism>
<keyword evidence="5 9" id="KW-0067">ATP-binding</keyword>
<evidence type="ECO:0000313" key="12">
    <source>
        <dbReference type="Proteomes" id="UP000281547"/>
    </source>
</evidence>
<keyword evidence="1 9" id="KW-0808">Transferase</keyword>
<feature type="binding site" evidence="9">
    <location>
        <position position="247"/>
    </location>
    <ligand>
        <name>K(+)</name>
        <dbReference type="ChEBI" id="CHEBI:29103"/>
    </ligand>
</feature>
<comment type="caution">
    <text evidence="9">Lacks conserved residue(s) required for the propagation of feature annotation.</text>
</comment>
<dbReference type="RefSeq" id="WP_127189120.1">
    <property type="nucleotide sequence ID" value="NZ_RZNJ01000004.1"/>
</dbReference>
<evidence type="ECO:0000256" key="6">
    <source>
        <dbReference type="ARBA" id="ARBA00022842"/>
    </source>
</evidence>
<feature type="binding site" evidence="9">
    <location>
        <position position="245"/>
    </location>
    <ligand>
        <name>K(+)</name>
        <dbReference type="ChEBI" id="CHEBI:29103"/>
    </ligand>
</feature>
<dbReference type="GO" id="GO:0004747">
    <property type="term" value="F:ribokinase activity"/>
    <property type="evidence" value="ECO:0007669"/>
    <property type="project" value="UniProtKB-UniRule"/>
</dbReference>
<dbReference type="SUPFAM" id="SSF53613">
    <property type="entry name" value="Ribokinase-like"/>
    <property type="match status" value="1"/>
</dbReference>
<gene>
    <name evidence="9" type="primary">rbsK</name>
    <name evidence="11" type="ORF">EMQ25_13595</name>
</gene>
<evidence type="ECO:0000256" key="1">
    <source>
        <dbReference type="ARBA" id="ARBA00022679"/>
    </source>
</evidence>
<feature type="binding site" evidence="9">
    <location>
        <position position="281"/>
    </location>
    <ligand>
        <name>K(+)</name>
        <dbReference type="ChEBI" id="CHEBI:29103"/>
    </ligand>
</feature>
<keyword evidence="8 9" id="KW-0119">Carbohydrate metabolism</keyword>
<evidence type="ECO:0000313" key="11">
    <source>
        <dbReference type="EMBL" id="RUT30339.1"/>
    </source>
</evidence>
<feature type="binding site" evidence="9">
    <location>
        <position position="284"/>
    </location>
    <ligand>
        <name>K(+)</name>
        <dbReference type="ChEBI" id="CHEBI:29103"/>
    </ligand>
</feature>
<dbReference type="InterPro" id="IPR029056">
    <property type="entry name" value="Ribokinase-like"/>
</dbReference>
<evidence type="ECO:0000256" key="5">
    <source>
        <dbReference type="ARBA" id="ARBA00022840"/>
    </source>
</evidence>
<protein>
    <recommendedName>
        <fullName evidence="9">Ribokinase</fullName>
        <shortName evidence="9">RK</shortName>
        <ecNumber evidence="9">2.7.1.15</ecNumber>
    </recommendedName>
</protein>
<dbReference type="GO" id="GO:0046872">
    <property type="term" value="F:metal ion binding"/>
    <property type="evidence" value="ECO:0007669"/>
    <property type="project" value="UniProtKB-KW"/>
</dbReference>
<evidence type="ECO:0000256" key="3">
    <source>
        <dbReference type="ARBA" id="ARBA00022741"/>
    </source>
</evidence>
<dbReference type="Pfam" id="PF00294">
    <property type="entry name" value="PfkB"/>
    <property type="match status" value="1"/>
</dbReference>
<keyword evidence="3 9" id="KW-0547">Nucleotide-binding</keyword>
<dbReference type="Proteomes" id="UP000281547">
    <property type="component" value="Unassembled WGS sequence"/>
</dbReference>
<feature type="binding site" evidence="9">
    <location>
        <position position="251"/>
    </location>
    <ligand>
        <name>substrate</name>
    </ligand>
</feature>
<comment type="function">
    <text evidence="9">Catalyzes the phosphorylation of ribose at O-5 in a reaction requiring ATP and magnesium. The resulting D-ribose-5-phosphate can then be used either for sythesis of nucleotides, histidine, and tryptophan, or as a component of the pentose phosphate pathway.</text>
</comment>
<comment type="cofactor">
    <cofactor evidence="9">
        <name>Mg(2+)</name>
        <dbReference type="ChEBI" id="CHEBI:18420"/>
    </cofactor>
    <text evidence="9">Requires a divalent cation, most likely magnesium in vivo, as an electrophilic catalyst to aid phosphoryl group transfer. It is the chelate of the metal and the nucleotide that is the actual substrate.</text>
</comment>
<keyword evidence="12" id="KW-1185">Reference proteome</keyword>
<dbReference type="PANTHER" id="PTHR10584:SF166">
    <property type="entry name" value="RIBOKINASE"/>
    <property type="match status" value="1"/>
</dbReference>
<dbReference type="GO" id="GO:0005524">
    <property type="term" value="F:ATP binding"/>
    <property type="evidence" value="ECO:0007669"/>
    <property type="project" value="UniProtKB-UniRule"/>
</dbReference>
<evidence type="ECO:0000256" key="4">
    <source>
        <dbReference type="ARBA" id="ARBA00022777"/>
    </source>
</evidence>
<comment type="similarity">
    <text evidence="9">Belongs to the carbohydrate kinase PfkB family. Ribokinase subfamily.</text>
</comment>
<feature type="binding site" evidence="9">
    <location>
        <begin position="250"/>
        <end position="251"/>
    </location>
    <ligand>
        <name>ATP</name>
        <dbReference type="ChEBI" id="CHEBI:30616"/>
    </ligand>
</feature>
<evidence type="ECO:0000256" key="9">
    <source>
        <dbReference type="HAMAP-Rule" id="MF_01987"/>
    </source>
</evidence>
<evidence type="ECO:0000256" key="2">
    <source>
        <dbReference type="ARBA" id="ARBA00022723"/>
    </source>
</evidence>
<dbReference type="PANTHER" id="PTHR10584">
    <property type="entry name" value="SUGAR KINASE"/>
    <property type="match status" value="1"/>
</dbReference>
<dbReference type="EC" id="2.7.1.15" evidence="9"/>
<comment type="catalytic activity">
    <reaction evidence="9">
        <text>D-ribose + ATP = D-ribose 5-phosphate + ADP + H(+)</text>
        <dbReference type="Rhea" id="RHEA:13697"/>
        <dbReference type="ChEBI" id="CHEBI:15378"/>
        <dbReference type="ChEBI" id="CHEBI:30616"/>
        <dbReference type="ChEBI" id="CHEBI:47013"/>
        <dbReference type="ChEBI" id="CHEBI:78346"/>
        <dbReference type="ChEBI" id="CHEBI:456216"/>
        <dbReference type="EC" id="2.7.1.15"/>
    </reaction>
</comment>
<evidence type="ECO:0000256" key="7">
    <source>
        <dbReference type="ARBA" id="ARBA00022958"/>
    </source>
</evidence>
<dbReference type="AlphaFoldDB" id="A0A433X8F2"/>
<evidence type="ECO:0000259" key="10">
    <source>
        <dbReference type="Pfam" id="PF00294"/>
    </source>
</evidence>
<dbReference type="EMBL" id="RZNJ01000004">
    <property type="protein sequence ID" value="RUT30339.1"/>
    <property type="molecule type" value="Genomic_DNA"/>
</dbReference>
<feature type="binding site" evidence="9">
    <location>
        <position position="181"/>
    </location>
    <ligand>
        <name>ATP</name>
        <dbReference type="ChEBI" id="CHEBI:30616"/>
    </ligand>
</feature>
<dbReference type="OrthoDB" id="9775849at2"/>
<feature type="binding site" evidence="9">
    <location>
        <position position="286"/>
    </location>
    <ligand>
        <name>K(+)</name>
        <dbReference type="ChEBI" id="CHEBI:29103"/>
    </ligand>
</feature>
<dbReference type="GO" id="GO:0019303">
    <property type="term" value="P:D-ribose catabolic process"/>
    <property type="evidence" value="ECO:0007669"/>
    <property type="project" value="UniProtKB-UniRule"/>
</dbReference>
<keyword evidence="7 9" id="KW-0630">Potassium</keyword>
<keyword evidence="4 9" id="KW-0418">Kinase</keyword>
<feature type="binding site" evidence="9">
    <location>
        <begin position="37"/>
        <end position="41"/>
    </location>
    <ligand>
        <name>substrate</name>
    </ligand>
</feature>
<comment type="subunit">
    <text evidence="9">Homodimer.</text>
</comment>
<comment type="activity regulation">
    <text evidence="9">Activated by a monovalent cation that binds near, but not in, the active site. The most likely occupant of the site in vivo is potassium. Ion binding induces a conformational change that may alter substrate affinity.</text>
</comment>
<dbReference type="HAMAP" id="MF_01987">
    <property type="entry name" value="Ribokinase"/>
    <property type="match status" value="1"/>
</dbReference>
<feature type="binding site" evidence="9">
    <location>
        <begin position="219"/>
        <end position="224"/>
    </location>
    <ligand>
        <name>ATP</name>
        <dbReference type="ChEBI" id="CHEBI:30616"/>
    </ligand>
</feature>
<dbReference type="InterPro" id="IPR011611">
    <property type="entry name" value="PfkB_dom"/>
</dbReference>
<reference evidence="11 12" key="1">
    <citation type="journal article" date="2016" name="Int. J. Syst. Evol. Microbiol.">
        <title>Arsenicitalea aurantiaca gen. nov., sp. nov., a new member of the family Hyphomicrobiaceae, isolated from high-arsenic sediment.</title>
        <authorList>
            <person name="Mu Y."/>
            <person name="Zhou L."/>
            <person name="Zeng X.C."/>
            <person name="Liu L."/>
            <person name="Pan Y."/>
            <person name="Chen X."/>
            <person name="Wang J."/>
            <person name="Li S."/>
            <person name="Li W.J."/>
            <person name="Wang Y."/>
        </authorList>
    </citation>
    <scope>NUCLEOTIDE SEQUENCE [LARGE SCALE GENOMIC DNA]</scope>
    <source>
        <strain evidence="11 12">42-50</strain>
    </source>
</reference>
<dbReference type="GO" id="GO:0005829">
    <property type="term" value="C:cytosol"/>
    <property type="evidence" value="ECO:0007669"/>
    <property type="project" value="TreeGrafter"/>
</dbReference>
<feature type="domain" description="Carbohydrate kinase PfkB" evidence="10">
    <location>
        <begin position="2"/>
        <end position="292"/>
    </location>
</feature>
<comment type="pathway">
    <text evidence="9">Carbohydrate metabolism; D-ribose degradation; D-ribose 5-phosphate from beta-D-ribopyranose: step 2/2.</text>
</comment>
<dbReference type="InterPro" id="IPR011877">
    <property type="entry name" value="Ribokinase"/>
</dbReference>
<name>A0A433X8F2_9HYPH</name>
<keyword evidence="9" id="KW-0963">Cytoplasm</keyword>
<proteinExistence type="inferred from homology"/>
<evidence type="ECO:0000256" key="8">
    <source>
        <dbReference type="ARBA" id="ARBA00023277"/>
    </source>
</evidence>
<keyword evidence="6 9" id="KW-0460">Magnesium</keyword>
<dbReference type="PRINTS" id="PR00990">
    <property type="entry name" value="RIBOKINASE"/>
</dbReference>
<feature type="binding site" evidence="9">
    <location>
        <position position="137"/>
    </location>
    <ligand>
        <name>substrate</name>
    </ligand>
</feature>
<dbReference type="UniPathway" id="UPA00916">
    <property type="reaction ID" value="UER00889"/>
</dbReference>
<comment type="subcellular location">
    <subcellularLocation>
        <location evidence="9">Cytoplasm</location>
    </subcellularLocation>
</comment>
<dbReference type="InterPro" id="IPR002139">
    <property type="entry name" value="Ribo/fructo_kinase"/>
</dbReference>
<dbReference type="CDD" id="cd01174">
    <property type="entry name" value="ribokinase"/>
    <property type="match status" value="1"/>
</dbReference>
<comment type="caution">
    <text evidence="11">The sequence shown here is derived from an EMBL/GenBank/DDBJ whole genome shotgun (WGS) entry which is preliminary data.</text>
</comment>
<sequence length="304" mass="30356">MITVLGSVNLDQIGTVTRLPAPGETVAGGTFSVAQGGKGANQALAARRAGAAVRMVGAVGEDAFAEVALRLLTSDGVDLSDVARVPGATGIAMIFVDEKGENVIAILPGANAAVDEAAAMRALGAMARGDILLLQQEIPQPATARALALARQSGVVSILNTAPFLPDTAALAEEADIVIANETEFALLMGKAGGQGDAGDLDSQMEAWANRTGRTIIVTLGGEGARSFGPDGRLVAAALPITPLDTVGAGDTFCGYLAAGLDAGLTLKDAMARATIAASLACLKPGAQPAIPYAGELAASIGSR</sequence>
<feature type="active site" description="Proton acceptor" evidence="9">
    <location>
        <position position="251"/>
    </location>
</feature>
<dbReference type="Gene3D" id="3.40.1190.20">
    <property type="match status" value="1"/>
</dbReference>
<feature type="binding site" evidence="9">
    <location>
        <begin position="9"/>
        <end position="11"/>
    </location>
    <ligand>
        <name>substrate</name>
    </ligand>
</feature>